<dbReference type="GO" id="GO:0005524">
    <property type="term" value="F:ATP binding"/>
    <property type="evidence" value="ECO:0007669"/>
    <property type="project" value="InterPro"/>
</dbReference>
<dbReference type="InterPro" id="IPR000719">
    <property type="entry name" value="Prot_kinase_dom"/>
</dbReference>
<dbReference type="RefSeq" id="WP_128248964.1">
    <property type="nucleotide sequence ID" value="NZ_CP034951.1"/>
</dbReference>
<dbReference type="InterPro" id="IPR011009">
    <property type="entry name" value="Kinase-like_dom_sf"/>
</dbReference>
<dbReference type="KEGG" id="aev:EI546_01950"/>
<dbReference type="Pfam" id="PF03109">
    <property type="entry name" value="ABC1"/>
    <property type="match status" value="1"/>
</dbReference>
<dbReference type="SUPFAM" id="SSF56112">
    <property type="entry name" value="Protein kinase-like (PK-like)"/>
    <property type="match status" value="1"/>
</dbReference>
<dbReference type="PROSITE" id="PS50011">
    <property type="entry name" value="PROTEIN_KINASE_DOM"/>
    <property type="match status" value="1"/>
</dbReference>
<accession>A0A410FZX5</accession>
<dbReference type="InterPro" id="IPR004147">
    <property type="entry name" value="ABC1_dom"/>
</dbReference>
<organism evidence="2 3">
    <name type="scientific">Aequorivita ciconiae</name>
    <dbReference type="NCBI Taxonomy" id="2494375"/>
    <lineage>
        <taxon>Bacteria</taxon>
        <taxon>Pseudomonadati</taxon>
        <taxon>Bacteroidota</taxon>
        <taxon>Flavobacteriia</taxon>
        <taxon>Flavobacteriales</taxon>
        <taxon>Flavobacteriaceae</taxon>
        <taxon>Aequorivita</taxon>
    </lineage>
</organism>
<keyword evidence="2" id="KW-0808">Transferase</keyword>
<name>A0A410FZX5_9FLAO</name>
<keyword evidence="2" id="KW-0418">Kinase</keyword>
<evidence type="ECO:0000313" key="3">
    <source>
        <dbReference type="Proteomes" id="UP000285517"/>
    </source>
</evidence>
<dbReference type="InterPro" id="IPR051130">
    <property type="entry name" value="Mito_struct-func_regulator"/>
</dbReference>
<keyword evidence="3" id="KW-1185">Reference proteome</keyword>
<evidence type="ECO:0000313" key="2">
    <source>
        <dbReference type="EMBL" id="QAA80567.1"/>
    </source>
</evidence>
<protein>
    <submittedName>
        <fullName evidence="2">AarF/ABC1/UbiB kinase family protein</fullName>
    </submittedName>
</protein>
<gene>
    <name evidence="2" type="ORF">EI546_01950</name>
</gene>
<dbReference type="PANTHER" id="PTHR43173:SF19">
    <property type="entry name" value="AARF DOMAIN-CONTAINING PROTEIN KINASE 1"/>
    <property type="match status" value="1"/>
</dbReference>
<evidence type="ECO:0000259" key="1">
    <source>
        <dbReference type="PROSITE" id="PS50011"/>
    </source>
</evidence>
<dbReference type="PANTHER" id="PTHR43173">
    <property type="entry name" value="ABC1 FAMILY PROTEIN"/>
    <property type="match status" value="1"/>
</dbReference>
<reference evidence="2 3" key="1">
    <citation type="submission" date="2019-01" db="EMBL/GenBank/DDBJ databases">
        <title>Complete genome sequencing of Aequorivita sp. H23M31.</title>
        <authorList>
            <person name="Bae J.-W."/>
        </authorList>
    </citation>
    <scope>NUCLEOTIDE SEQUENCE [LARGE SCALE GENOMIC DNA]</scope>
    <source>
        <strain evidence="2 3">H23M31</strain>
    </source>
</reference>
<proteinExistence type="predicted"/>
<dbReference type="Gene3D" id="1.10.510.10">
    <property type="entry name" value="Transferase(Phosphotransferase) domain 1"/>
    <property type="match status" value="1"/>
</dbReference>
<dbReference type="AlphaFoldDB" id="A0A410FZX5"/>
<sequence length="435" mass="49903">MKTIDKIPTNKIQRASKLMTTGVKVGGNYLKYYGKKLVNSDHNKDELNESNAEDIYDTLKNLKGSALKVAQMLSMEKNIMPKAYVEKFSLAQFQVPALSAPLVRKTFKKYFGDTPESLFDTFDAGSVAAASIGQVHKATKDGKNLAVKIQYPGVAESISSDLAMVKPVAMKMFNIKGKDSDKYFQEVESKLLEETNYLLEVEQSKEISQACSNIPNLRFPKYYEKLSNEKIITMDWMEGQHLSEFVKSNTSDEEANRVGQTLWDFYMFQMHQLKRVHADPHPGNFLIDADANLIAIDFGCVKTVPEEFYVPYFELAMPENISNPEVFLEKMYALEILKEEDSPEEVKFFSELFQEMLSLFTKPFHCETFDFSDEEFFGKIAELSNKYSKDTEIRKMNGNRGSQHFLYINRTFFGLYNLMNDLGAKVEINNYKNYV</sequence>
<dbReference type="InterPro" id="IPR034646">
    <property type="entry name" value="ADCK3_dom"/>
</dbReference>
<dbReference type="Proteomes" id="UP000285517">
    <property type="component" value="Chromosome"/>
</dbReference>
<dbReference type="OrthoDB" id="9795390at2"/>
<feature type="domain" description="Protein kinase" evidence="1">
    <location>
        <begin position="121"/>
        <end position="435"/>
    </location>
</feature>
<dbReference type="GO" id="GO:0004672">
    <property type="term" value="F:protein kinase activity"/>
    <property type="evidence" value="ECO:0007669"/>
    <property type="project" value="InterPro"/>
</dbReference>
<dbReference type="EMBL" id="CP034951">
    <property type="protein sequence ID" value="QAA80567.1"/>
    <property type="molecule type" value="Genomic_DNA"/>
</dbReference>
<dbReference type="CDD" id="cd13970">
    <property type="entry name" value="ABC1_ADCK3"/>
    <property type="match status" value="1"/>
</dbReference>